<accession>A0AC61QRK7</accession>
<reference evidence="1" key="1">
    <citation type="submission" date="2019-04" db="EMBL/GenBank/DDBJ databases">
        <title>Microbes associate with the intestines of laboratory mice.</title>
        <authorList>
            <person name="Navarre W."/>
            <person name="Wong E."/>
            <person name="Huang K."/>
            <person name="Tropini C."/>
            <person name="Ng K."/>
            <person name="Yu B."/>
        </authorList>
    </citation>
    <scope>NUCLEOTIDE SEQUENCE</scope>
    <source>
        <strain evidence="1">NM73_A23</strain>
    </source>
</reference>
<sequence length="200" mass="22251">MKKILLLFSLVFVALHAFAGNAEDARKTLDKVAAVVGNKSGASASFTISGGKIGRQTGSIAIKGTKFRARTPNATMWYNGKTQWTYMASTNEVNVANPSVSKQQMMNPYSFISLYKKGYKLSQKIQGNTRLVHMVATGKQAISEMYITVNSKYVPTQVRMLQKGQWITIQISNFSKKAISDKEFSFNSKDYPKAEIIDLR</sequence>
<dbReference type="Proteomes" id="UP000308886">
    <property type="component" value="Unassembled WGS sequence"/>
</dbReference>
<evidence type="ECO:0000313" key="1">
    <source>
        <dbReference type="EMBL" id="TGX82679.1"/>
    </source>
</evidence>
<evidence type="ECO:0000313" key="2">
    <source>
        <dbReference type="Proteomes" id="UP000308886"/>
    </source>
</evidence>
<gene>
    <name evidence="1" type="ORF">E5358_06465</name>
</gene>
<protein>
    <submittedName>
        <fullName evidence="1">Cell envelope biogenesis protein LolA</fullName>
    </submittedName>
</protein>
<organism evidence="1 2">
    <name type="scientific">Palleniella muris</name>
    <dbReference type="NCBI Taxonomy" id="3038145"/>
    <lineage>
        <taxon>Bacteria</taxon>
        <taxon>Pseudomonadati</taxon>
        <taxon>Bacteroidota</taxon>
        <taxon>Bacteroidia</taxon>
        <taxon>Bacteroidales</taxon>
        <taxon>Prevotellaceae</taxon>
        <taxon>Palleniella</taxon>
    </lineage>
</organism>
<proteinExistence type="predicted"/>
<keyword evidence="2" id="KW-1185">Reference proteome</keyword>
<dbReference type="EMBL" id="SRZC01000008">
    <property type="protein sequence ID" value="TGX82679.1"/>
    <property type="molecule type" value="Genomic_DNA"/>
</dbReference>
<comment type="caution">
    <text evidence="1">The sequence shown here is derived from an EMBL/GenBank/DDBJ whole genome shotgun (WGS) entry which is preliminary data.</text>
</comment>
<name>A0AC61QRK7_9BACT</name>